<dbReference type="GO" id="GO:0004190">
    <property type="term" value="F:aspartic-type endopeptidase activity"/>
    <property type="evidence" value="ECO:0007669"/>
    <property type="project" value="InterPro"/>
</dbReference>
<dbReference type="PROSITE" id="PS50994">
    <property type="entry name" value="INTEGRASE"/>
    <property type="match status" value="1"/>
</dbReference>
<proteinExistence type="predicted"/>
<evidence type="ECO:0000256" key="3">
    <source>
        <dbReference type="ARBA" id="ARBA00022722"/>
    </source>
</evidence>
<evidence type="ECO:0000313" key="13">
    <source>
        <dbReference type="Proteomes" id="UP001152797"/>
    </source>
</evidence>
<gene>
    <name evidence="11" type="ORF">C1SCF055_LOCUS16104</name>
</gene>
<protein>
    <recommendedName>
        <fullName evidence="14">Profilin</fullName>
    </recommendedName>
</protein>
<feature type="region of interest" description="Disordered" evidence="7">
    <location>
        <begin position="876"/>
        <end position="904"/>
    </location>
</feature>
<reference evidence="11" key="1">
    <citation type="submission" date="2022-10" db="EMBL/GenBank/DDBJ databases">
        <authorList>
            <person name="Chen Y."/>
            <person name="Dougan E. K."/>
            <person name="Chan C."/>
            <person name="Rhodes N."/>
            <person name="Thang M."/>
        </authorList>
    </citation>
    <scope>NUCLEOTIDE SEQUENCE</scope>
</reference>
<keyword evidence="3" id="KW-0540">Nuclease</keyword>
<evidence type="ECO:0000256" key="8">
    <source>
        <dbReference type="SAM" id="SignalP"/>
    </source>
</evidence>
<keyword evidence="4" id="KW-0255">Endonuclease</keyword>
<feature type="region of interest" description="Disordered" evidence="7">
    <location>
        <begin position="1362"/>
        <end position="1383"/>
    </location>
</feature>
<accession>A0A9P1FTH5</accession>
<feature type="domain" description="Integrase catalytic" evidence="10">
    <location>
        <begin position="627"/>
        <end position="805"/>
    </location>
</feature>
<feature type="chain" id="PRO_5043272393" description="Profilin" evidence="8">
    <location>
        <begin position="28"/>
        <end position="1546"/>
    </location>
</feature>
<evidence type="ECO:0000256" key="4">
    <source>
        <dbReference type="ARBA" id="ARBA00022759"/>
    </source>
</evidence>
<dbReference type="GO" id="GO:0015074">
    <property type="term" value="P:DNA integration"/>
    <property type="evidence" value="ECO:0007669"/>
    <property type="project" value="InterPro"/>
</dbReference>
<organism evidence="11">
    <name type="scientific">Cladocopium goreaui</name>
    <dbReference type="NCBI Taxonomy" id="2562237"/>
    <lineage>
        <taxon>Eukaryota</taxon>
        <taxon>Sar</taxon>
        <taxon>Alveolata</taxon>
        <taxon>Dinophyceae</taxon>
        <taxon>Suessiales</taxon>
        <taxon>Symbiodiniaceae</taxon>
        <taxon>Cladocopium</taxon>
    </lineage>
</organism>
<dbReference type="EMBL" id="CAMXCT010001324">
    <property type="protein sequence ID" value="CAI3988999.1"/>
    <property type="molecule type" value="Genomic_DNA"/>
</dbReference>
<dbReference type="GO" id="GO:0006508">
    <property type="term" value="P:proteolysis"/>
    <property type="evidence" value="ECO:0007669"/>
    <property type="project" value="InterPro"/>
</dbReference>
<dbReference type="EMBL" id="CAMXCT020001324">
    <property type="protein sequence ID" value="CAL1142374.1"/>
    <property type="molecule type" value="Genomic_DNA"/>
</dbReference>
<dbReference type="InterPro" id="IPR036140">
    <property type="entry name" value="PFN_sf"/>
</dbReference>
<evidence type="ECO:0000256" key="2">
    <source>
        <dbReference type="ARBA" id="ARBA00022695"/>
    </source>
</evidence>
<dbReference type="InterPro" id="IPR003034">
    <property type="entry name" value="SAP_dom"/>
</dbReference>
<evidence type="ECO:0008006" key="14">
    <source>
        <dbReference type="Google" id="ProtNLM"/>
    </source>
</evidence>
<dbReference type="PROSITE" id="PS00141">
    <property type="entry name" value="ASP_PROTEASE"/>
    <property type="match status" value="1"/>
</dbReference>
<keyword evidence="6" id="KW-0695">RNA-directed DNA polymerase</keyword>
<dbReference type="EMBL" id="CAMXCT030001324">
    <property type="protein sequence ID" value="CAL4776311.1"/>
    <property type="molecule type" value="Genomic_DNA"/>
</dbReference>
<dbReference type="InterPro" id="IPR001584">
    <property type="entry name" value="Integrase_cat-core"/>
</dbReference>
<feature type="signal peptide" evidence="8">
    <location>
        <begin position="1"/>
        <end position="27"/>
    </location>
</feature>
<evidence type="ECO:0000313" key="11">
    <source>
        <dbReference type="EMBL" id="CAI3988999.1"/>
    </source>
</evidence>
<dbReference type="Proteomes" id="UP001152797">
    <property type="component" value="Unassembled WGS sequence"/>
</dbReference>
<dbReference type="SUPFAM" id="SSF55770">
    <property type="entry name" value="Profilin (actin-binding protein)"/>
    <property type="match status" value="1"/>
</dbReference>
<feature type="region of interest" description="Disordered" evidence="7">
    <location>
        <begin position="1138"/>
        <end position="1173"/>
    </location>
</feature>
<evidence type="ECO:0000256" key="5">
    <source>
        <dbReference type="ARBA" id="ARBA00022801"/>
    </source>
</evidence>
<evidence type="ECO:0000256" key="1">
    <source>
        <dbReference type="ARBA" id="ARBA00022679"/>
    </source>
</evidence>
<evidence type="ECO:0000259" key="9">
    <source>
        <dbReference type="PROSITE" id="PS50800"/>
    </source>
</evidence>
<sequence length="1546" mass="173481">MVAELSSGGAMMLQGLAWRLTAALLMALTLEPTYEIKEHLMMEGNQCLLMHFPTFEMSCGDSRGNNSRTLDLDAGMYQLAIGSWTSQAAETWWWSSENLVQVHGGERWMVQVPPEEKRDSFAISACDVSVSPVVRGPVTKDAEMELHLTLKEFGGACMETAELAAEWMRTTSCGNQCSGDMAVMNVSPYEIGYMQTEPNTEVYAGGGMAMMNMPYFVQFVNVLDKLDEIFEKMFLYVENYDIKLEFTSWMDFFVLILKQLYGMDIVILDSGSDVSLLPLAYGECGSSTTHLQDVQLRDCQGTKLKVTGFRAVSLVVKDNENEEMDGAMEAPVNYIRAIVELEDKFRPDAIRMNHWQVAGGYPFMRSIGTHFIDPRPTWAGNFGYRTTLVQRRSLAEEDHGWNVAEVSRKYLELEDAFGPIPDLESFAQGEDVVILTILSERDEVLASFGGLLDAGGYDLEEPYEPESPYRGLPGQDDLPPEGLEIQPVLDEGRDDVVGREIPEFQELAPALREDAEADTIVVNDVQLTADSSVEALRTAGRFLGISTAGSKRKIFERIKSHHISSLRLRALEIARGEYEAMQPHPRYRDAPAQPSMRERKLHEVTHLPFKPWCSVCVQGKSRSDHQRPTPPDEMSQRTYPTVQCDFYFISGNLNVLIMVDYWTKYVAVEPLRNKLQSVVGGVVARFLGELGYFDRVELCYDNEPVLAAGMRVAQTIRSAQGLETILQPNKMYHKGRTALAERSIQSLRSQGKCLMIHVENKTKVAYPTDHPLRAWAVLHAAWLLNRFHVSSTTGTTSFMSLRGRPYKGKICAFCEEVFALDSLQAKYSTQWRRGIWLGKGATDMDLVAVSPTEIIRSRAIRKVAEHWNAELTLALEENPREDLDEDVEPVEMSEEGGASGNPPIVQAEDQAMFEAEVQGRDKRAAGETRLPIPVRQRVAEAEAEASKRAQHAGEEGQAKFVRFDPDAPVVEPSPKQQKTSLYSPVYAGDLPGSPGASSTSRHVRRVVEELELYDEDELEVKAMDEPWDWEQCESQWDFMDNEVLISDEGMRKRGFYNEGAGPPTVSDQELAGLDQAAMKDELERLRKLDVIEDAGDDLLVEEGKMEELRKYQEVWKTIKDVAQLKRGEDPFCDECGDVEQEHGEEGEEECGDADETVSDEENPSVTPFGDIDRSEETSILRLRRVCHDDPRHGAADDAADGDVPEQASNACSRQLQGTIGAQGQNAQREQKLPAGCSLRGTPGEDPWEGMEHLATEDWVAFHDEHINMVHKKFELRRALKTRVPSWRFLSVRSDAPATENWLPLVVGTFYHTCRLPLLCAALPPRLAEEKETVLDAGLEDTEQLQCNSMVAADLLRGKLRARKKHLRSPRSKPVRRRKKIQEPRMVDQRTFENQYLKLFLVDKGYCYAAGMAKLGDGNFFASAALEAGWNFIYKHDHEEMIMQEDMSGREMLVSEAATLQFVAENLKAPPEGLWLGGQKYIIVKTDDEYKVNDQTLKCIFAAAPKKGVSIVTQTKICGFHDEEQGQAAGTCLKALTEKALHMALGF</sequence>
<name>A0A9P1FTH5_9DINO</name>
<feature type="domain" description="SAP" evidence="9">
    <location>
        <begin position="528"/>
        <end position="562"/>
    </location>
</feature>
<evidence type="ECO:0000256" key="7">
    <source>
        <dbReference type="SAM" id="MobiDB-lite"/>
    </source>
</evidence>
<dbReference type="GO" id="GO:0003676">
    <property type="term" value="F:nucleic acid binding"/>
    <property type="evidence" value="ECO:0007669"/>
    <property type="project" value="InterPro"/>
</dbReference>
<dbReference type="GO" id="GO:0004519">
    <property type="term" value="F:endonuclease activity"/>
    <property type="evidence" value="ECO:0007669"/>
    <property type="project" value="UniProtKB-KW"/>
</dbReference>
<dbReference type="OrthoDB" id="115435at2759"/>
<keyword evidence="8" id="KW-0732">Signal</keyword>
<keyword evidence="2" id="KW-0548">Nucleotidyltransferase</keyword>
<feature type="compositionally biased region" description="Basic residues" evidence="7">
    <location>
        <begin position="1362"/>
        <end position="1379"/>
    </location>
</feature>
<dbReference type="GO" id="GO:0003964">
    <property type="term" value="F:RNA-directed DNA polymerase activity"/>
    <property type="evidence" value="ECO:0007669"/>
    <property type="project" value="UniProtKB-KW"/>
</dbReference>
<dbReference type="InterPro" id="IPR001969">
    <property type="entry name" value="Aspartic_peptidase_AS"/>
</dbReference>
<feature type="compositionally biased region" description="Acidic residues" evidence="7">
    <location>
        <begin position="882"/>
        <end position="894"/>
    </location>
</feature>
<keyword evidence="13" id="KW-1185">Reference proteome</keyword>
<evidence type="ECO:0000256" key="6">
    <source>
        <dbReference type="ARBA" id="ARBA00022918"/>
    </source>
</evidence>
<dbReference type="Gene3D" id="3.30.450.30">
    <property type="entry name" value="Dynein light chain 2a, cytoplasmic"/>
    <property type="match status" value="1"/>
</dbReference>
<keyword evidence="5" id="KW-0378">Hydrolase</keyword>
<feature type="compositionally biased region" description="Acidic residues" evidence="7">
    <location>
        <begin position="1138"/>
        <end position="1162"/>
    </location>
</feature>
<dbReference type="Gene3D" id="3.30.420.10">
    <property type="entry name" value="Ribonuclease H-like superfamily/Ribonuclease H"/>
    <property type="match status" value="1"/>
</dbReference>
<comment type="caution">
    <text evidence="11">The sequence shown here is derived from an EMBL/GenBank/DDBJ whole genome shotgun (WGS) entry which is preliminary data.</text>
</comment>
<evidence type="ECO:0000313" key="12">
    <source>
        <dbReference type="EMBL" id="CAL4776311.1"/>
    </source>
</evidence>
<dbReference type="PROSITE" id="PS50800">
    <property type="entry name" value="SAP"/>
    <property type="match status" value="1"/>
</dbReference>
<keyword evidence="1" id="KW-0808">Transferase</keyword>
<reference evidence="12 13" key="2">
    <citation type="submission" date="2024-05" db="EMBL/GenBank/DDBJ databases">
        <authorList>
            <person name="Chen Y."/>
            <person name="Shah S."/>
            <person name="Dougan E. K."/>
            <person name="Thang M."/>
            <person name="Chan C."/>
        </authorList>
    </citation>
    <scope>NUCLEOTIDE SEQUENCE [LARGE SCALE GENOMIC DNA]</scope>
</reference>
<evidence type="ECO:0000259" key="10">
    <source>
        <dbReference type="PROSITE" id="PS50994"/>
    </source>
</evidence>
<dbReference type="InterPro" id="IPR036397">
    <property type="entry name" value="RNaseH_sf"/>
</dbReference>